<dbReference type="Proteomes" id="UP001280121">
    <property type="component" value="Unassembled WGS sequence"/>
</dbReference>
<comment type="caution">
    <text evidence="2">The sequence shown here is derived from an EMBL/GenBank/DDBJ whole genome shotgun (WGS) entry which is preliminary data.</text>
</comment>
<dbReference type="EMBL" id="JANJYI010000005">
    <property type="protein sequence ID" value="KAK2649511.1"/>
    <property type="molecule type" value="Genomic_DNA"/>
</dbReference>
<protein>
    <submittedName>
        <fullName evidence="2">Uncharacterized protein</fullName>
    </submittedName>
</protein>
<proteinExistence type="predicted"/>
<sequence length="155" mass="17211">MELRSRKNIGKSPESGGNEQGEADSKQHDGDDEIYLPSSDSDISSSSHECEIYVEKEVVDSNPRAKLKLSAGGREIGGSVVTLNDHAEPSAKRGRLEHAEQFNNEQQSVPLQGNNINNSWSNRRRKVEVRGKERGILLCCGKFGRMRMRNGLMSI</sequence>
<reference evidence="2" key="1">
    <citation type="journal article" date="2023" name="Plant J.">
        <title>Genome sequences and population genomics provide insights into the demographic history, inbreeding, and mutation load of two 'living fossil' tree species of Dipteronia.</title>
        <authorList>
            <person name="Feng Y."/>
            <person name="Comes H.P."/>
            <person name="Chen J."/>
            <person name="Zhu S."/>
            <person name="Lu R."/>
            <person name="Zhang X."/>
            <person name="Li P."/>
            <person name="Qiu J."/>
            <person name="Olsen K.M."/>
            <person name="Qiu Y."/>
        </authorList>
    </citation>
    <scope>NUCLEOTIDE SEQUENCE</scope>
    <source>
        <strain evidence="2">KIB01</strain>
    </source>
</reference>
<evidence type="ECO:0000256" key="1">
    <source>
        <dbReference type="SAM" id="MobiDB-lite"/>
    </source>
</evidence>
<organism evidence="2 3">
    <name type="scientific">Dipteronia dyeriana</name>
    <dbReference type="NCBI Taxonomy" id="168575"/>
    <lineage>
        <taxon>Eukaryota</taxon>
        <taxon>Viridiplantae</taxon>
        <taxon>Streptophyta</taxon>
        <taxon>Embryophyta</taxon>
        <taxon>Tracheophyta</taxon>
        <taxon>Spermatophyta</taxon>
        <taxon>Magnoliopsida</taxon>
        <taxon>eudicotyledons</taxon>
        <taxon>Gunneridae</taxon>
        <taxon>Pentapetalae</taxon>
        <taxon>rosids</taxon>
        <taxon>malvids</taxon>
        <taxon>Sapindales</taxon>
        <taxon>Sapindaceae</taxon>
        <taxon>Hippocastanoideae</taxon>
        <taxon>Acereae</taxon>
        <taxon>Dipteronia</taxon>
    </lineage>
</organism>
<dbReference type="AlphaFoldDB" id="A0AAD9U7T2"/>
<evidence type="ECO:0000313" key="2">
    <source>
        <dbReference type="EMBL" id="KAK2649511.1"/>
    </source>
</evidence>
<feature type="region of interest" description="Disordered" evidence="1">
    <location>
        <begin position="1"/>
        <end position="48"/>
    </location>
</feature>
<evidence type="ECO:0000313" key="3">
    <source>
        <dbReference type="Proteomes" id="UP001280121"/>
    </source>
</evidence>
<keyword evidence="3" id="KW-1185">Reference proteome</keyword>
<feature type="compositionally biased region" description="Low complexity" evidence="1">
    <location>
        <begin position="38"/>
        <end position="47"/>
    </location>
</feature>
<gene>
    <name evidence="2" type="ORF">Ddye_017000</name>
</gene>
<accession>A0AAD9U7T2</accession>
<name>A0AAD9U7T2_9ROSI</name>